<proteinExistence type="predicted"/>
<gene>
    <name evidence="2" type="ORF">ACFOY2_45695</name>
</gene>
<sequence>MTSTTPPNPVVMTPEVAAKLREPFAEAKIGKLPRVTCRNCSKNYGQCDQHQKTWCDACNGKVSPQHIHLDYVGHADTTDRFLEVDPSWNWEPLAYDQRGLPAFDEHGGLWIKLTIAGVTRLGYGDAQGKTGANAVKEAIGDAFRNGGMRFGVALDLWRKDMPEAEEGHRRGGRGPAAAPPPPQGPDPVWLVNIMAEIHAATTYDEMNTIGNRIDAEFRAGRIVQGDDVATALGAVFMPKRQELLDQRNASRAANRDAVETEAVAEALSA</sequence>
<dbReference type="EMBL" id="JBHSBI010000036">
    <property type="protein sequence ID" value="MFC4014585.1"/>
    <property type="molecule type" value="Genomic_DNA"/>
</dbReference>
<evidence type="ECO:0000313" key="3">
    <source>
        <dbReference type="Proteomes" id="UP001595851"/>
    </source>
</evidence>
<name>A0ABV8GKV0_9ACTN</name>
<evidence type="ECO:0000313" key="2">
    <source>
        <dbReference type="EMBL" id="MFC4014585.1"/>
    </source>
</evidence>
<keyword evidence="3" id="KW-1185">Reference proteome</keyword>
<accession>A0ABV8GKV0</accession>
<dbReference type="RefSeq" id="WP_379534420.1">
    <property type="nucleotide sequence ID" value="NZ_JBHSBI010000036.1"/>
</dbReference>
<protein>
    <submittedName>
        <fullName evidence="2">Uncharacterized protein</fullName>
    </submittedName>
</protein>
<feature type="region of interest" description="Disordered" evidence="1">
    <location>
        <begin position="163"/>
        <end position="186"/>
    </location>
</feature>
<evidence type="ECO:0000256" key="1">
    <source>
        <dbReference type="SAM" id="MobiDB-lite"/>
    </source>
</evidence>
<comment type="caution">
    <text evidence="2">The sequence shown here is derived from an EMBL/GenBank/DDBJ whole genome shotgun (WGS) entry which is preliminary data.</text>
</comment>
<reference evidence="3" key="1">
    <citation type="journal article" date="2019" name="Int. J. Syst. Evol. Microbiol.">
        <title>The Global Catalogue of Microorganisms (GCM) 10K type strain sequencing project: providing services to taxonomists for standard genome sequencing and annotation.</title>
        <authorList>
            <consortium name="The Broad Institute Genomics Platform"/>
            <consortium name="The Broad Institute Genome Sequencing Center for Infectious Disease"/>
            <person name="Wu L."/>
            <person name="Ma J."/>
        </authorList>
    </citation>
    <scope>NUCLEOTIDE SEQUENCE [LARGE SCALE GENOMIC DNA]</scope>
    <source>
        <strain evidence="3">TBRC 1276</strain>
    </source>
</reference>
<organism evidence="2 3">
    <name type="scientific">Nonomuraea purpurea</name>
    <dbReference type="NCBI Taxonomy" id="1849276"/>
    <lineage>
        <taxon>Bacteria</taxon>
        <taxon>Bacillati</taxon>
        <taxon>Actinomycetota</taxon>
        <taxon>Actinomycetes</taxon>
        <taxon>Streptosporangiales</taxon>
        <taxon>Streptosporangiaceae</taxon>
        <taxon>Nonomuraea</taxon>
    </lineage>
</organism>
<dbReference type="Proteomes" id="UP001595851">
    <property type="component" value="Unassembled WGS sequence"/>
</dbReference>